<evidence type="ECO:0000313" key="3">
    <source>
        <dbReference type="Proteomes" id="UP000753802"/>
    </source>
</evidence>
<proteinExistence type="predicted"/>
<dbReference type="EMBL" id="JAACJS010000011">
    <property type="protein sequence ID" value="NCI49366.1"/>
    <property type="molecule type" value="Genomic_DNA"/>
</dbReference>
<keyword evidence="1" id="KW-0732">Signal</keyword>
<reference evidence="2 3" key="1">
    <citation type="submission" date="2020-01" db="EMBL/GenBank/DDBJ databases">
        <title>Genome analysis.</title>
        <authorList>
            <person name="Wu S."/>
            <person name="Wang G."/>
        </authorList>
    </citation>
    <scope>NUCLEOTIDE SEQUENCE [LARGE SCALE GENOMIC DNA]</scope>
    <source>
        <strain evidence="2 3">SYL130</strain>
    </source>
</reference>
<accession>A0ABW9ZQI2</accession>
<dbReference type="Proteomes" id="UP000753802">
    <property type="component" value="Unassembled WGS sequence"/>
</dbReference>
<comment type="caution">
    <text evidence="2">The sequence shown here is derived from an EMBL/GenBank/DDBJ whole genome shotgun (WGS) entry which is preliminary data.</text>
</comment>
<name>A0ABW9ZQI2_9BACT</name>
<feature type="chain" id="PRO_5046442527" evidence="1">
    <location>
        <begin position="23"/>
        <end position="214"/>
    </location>
</feature>
<dbReference type="Pfam" id="PF14026">
    <property type="entry name" value="SCO4226-like"/>
    <property type="match status" value="2"/>
</dbReference>
<protein>
    <submittedName>
        <fullName evidence="2">DUF4242 domain-containing protein</fullName>
    </submittedName>
</protein>
<dbReference type="InterPro" id="IPR025336">
    <property type="entry name" value="SCO4226-like"/>
</dbReference>
<feature type="signal peptide" evidence="1">
    <location>
        <begin position="1"/>
        <end position="22"/>
    </location>
</feature>
<dbReference type="Gene3D" id="3.30.70.3090">
    <property type="entry name" value="ORF SCO4226, nickel-binding ferredoxin-like monomer"/>
    <property type="match status" value="2"/>
</dbReference>
<dbReference type="RefSeq" id="WP_161817693.1">
    <property type="nucleotide sequence ID" value="NZ_JAACJS010000011.1"/>
</dbReference>
<dbReference type="PROSITE" id="PS51257">
    <property type="entry name" value="PROKAR_LIPOPROTEIN"/>
    <property type="match status" value="1"/>
</dbReference>
<evidence type="ECO:0000313" key="2">
    <source>
        <dbReference type="EMBL" id="NCI49366.1"/>
    </source>
</evidence>
<evidence type="ECO:0000256" key="1">
    <source>
        <dbReference type="SAM" id="SignalP"/>
    </source>
</evidence>
<organism evidence="2 3">
    <name type="scientific">Sediminibacterium roseum</name>
    <dbReference type="NCBI Taxonomy" id="1978412"/>
    <lineage>
        <taxon>Bacteria</taxon>
        <taxon>Pseudomonadati</taxon>
        <taxon>Bacteroidota</taxon>
        <taxon>Chitinophagia</taxon>
        <taxon>Chitinophagales</taxon>
        <taxon>Chitinophagaceae</taxon>
        <taxon>Sediminibacterium</taxon>
    </lineage>
</organism>
<keyword evidence="3" id="KW-1185">Reference proteome</keyword>
<gene>
    <name evidence="2" type="ORF">GWC95_05495</name>
</gene>
<sequence length="214" mass="22679">MIKTISTALAVTLLVGACNTTASTEEKAKDVIPAADSTTHGLFMDVHHLGAGKVKAADVAGAHSKDLATQYKYGVQFIKYWVDEKAGDVYCLSSSADTQSIRKTHADAHGLLPDEIFAVTPGQEAVAVAGKSFYLDIHELGAGKVTAKDVEGAHQKDIALQGKYGVNFVNYWVDEKAGRVVCLSQSADTASIIKTHKEAHGLLPTSVVKVVQGQ</sequence>
<dbReference type="InterPro" id="IPR042557">
    <property type="entry name" value="SCO4226"/>
</dbReference>